<organism evidence="13 14">
    <name type="scientific">Frigidibacter mobilis</name>
    <dbReference type="NCBI Taxonomy" id="1335048"/>
    <lineage>
        <taxon>Bacteria</taxon>
        <taxon>Pseudomonadati</taxon>
        <taxon>Pseudomonadota</taxon>
        <taxon>Alphaproteobacteria</taxon>
        <taxon>Rhodobacterales</taxon>
        <taxon>Paracoccaceae</taxon>
        <taxon>Frigidibacter</taxon>
    </lineage>
</organism>
<keyword evidence="5 12" id="KW-0812">Transmembrane</keyword>
<evidence type="ECO:0000256" key="7">
    <source>
        <dbReference type="ARBA" id="ARBA00022989"/>
    </source>
</evidence>
<reference evidence="13 14" key="1">
    <citation type="submission" date="2015-09" db="EMBL/GenBank/DDBJ databases">
        <title>Complete genome sequence of Defluviimonas alba cai42t isolated from an oilfield in Xinjiang.</title>
        <authorList>
            <person name="Geng S."/>
            <person name="Pan X."/>
            <person name="Wu X."/>
        </authorList>
    </citation>
    <scope>NUCLEOTIDE SEQUENCE [LARGE SCALE GENOMIC DNA]</scope>
    <source>
        <strain evidence="14">cai42</strain>
    </source>
</reference>
<feature type="transmembrane region" description="Helical" evidence="12">
    <location>
        <begin position="304"/>
        <end position="326"/>
    </location>
</feature>
<evidence type="ECO:0000256" key="5">
    <source>
        <dbReference type="ARBA" id="ARBA00022692"/>
    </source>
</evidence>
<feature type="binding site" evidence="11">
    <location>
        <position position="220"/>
    </location>
    <ligand>
        <name>K(+)</name>
        <dbReference type="ChEBI" id="CHEBI:29103"/>
    </ligand>
</feature>
<feature type="transmembrane region" description="Helical" evidence="12">
    <location>
        <begin position="393"/>
        <end position="416"/>
    </location>
</feature>
<evidence type="ECO:0000256" key="4">
    <source>
        <dbReference type="ARBA" id="ARBA00022538"/>
    </source>
</evidence>
<dbReference type="GO" id="GO:0005886">
    <property type="term" value="C:plasma membrane"/>
    <property type="evidence" value="ECO:0007669"/>
    <property type="project" value="UniProtKB-SubCell"/>
</dbReference>
<comment type="subcellular location">
    <subcellularLocation>
        <location evidence="10">Cell inner membrane</location>
        <topology evidence="10">Multi-pass membrane protein</topology>
    </subcellularLocation>
    <subcellularLocation>
        <location evidence="1">Cell membrane</location>
        <topology evidence="1">Multi-pass membrane protein</topology>
    </subcellularLocation>
</comment>
<dbReference type="PATRIC" id="fig|1335048.3.peg.2823"/>
<accession>A0A159Z654</accession>
<evidence type="ECO:0000256" key="12">
    <source>
        <dbReference type="SAM" id="Phobius"/>
    </source>
</evidence>
<evidence type="ECO:0000256" key="8">
    <source>
        <dbReference type="ARBA" id="ARBA00023065"/>
    </source>
</evidence>
<dbReference type="AlphaFoldDB" id="A0A159Z654"/>
<feature type="transmembrane region" description="Helical" evidence="12">
    <location>
        <begin position="71"/>
        <end position="92"/>
    </location>
</feature>
<protein>
    <recommendedName>
        <fullName evidence="10">Trk system potassium uptake protein</fullName>
    </recommendedName>
</protein>
<keyword evidence="7 12" id="KW-1133">Transmembrane helix</keyword>
<evidence type="ECO:0000256" key="1">
    <source>
        <dbReference type="ARBA" id="ARBA00004651"/>
    </source>
</evidence>
<evidence type="ECO:0000256" key="11">
    <source>
        <dbReference type="PIRSR" id="PIRSR006247-1"/>
    </source>
</evidence>
<dbReference type="InterPro" id="IPR003445">
    <property type="entry name" value="Cat_transpt"/>
</dbReference>
<comment type="similarity">
    <text evidence="10">Belongs to the TrkH potassium transport family.</text>
</comment>
<dbReference type="RefSeq" id="WP_066813993.1">
    <property type="nucleotide sequence ID" value="NZ_CP012661.1"/>
</dbReference>
<feature type="binding site" evidence="11">
    <location>
        <position position="113"/>
    </location>
    <ligand>
        <name>K(+)</name>
        <dbReference type="ChEBI" id="CHEBI:29103"/>
    </ligand>
</feature>
<feature type="transmembrane region" description="Helical" evidence="12">
    <location>
        <begin position="7"/>
        <end position="28"/>
    </location>
</feature>
<dbReference type="PANTHER" id="PTHR32024">
    <property type="entry name" value="TRK SYSTEM POTASSIUM UPTAKE PROTEIN TRKG-RELATED"/>
    <property type="match status" value="1"/>
</dbReference>
<name>A0A159Z654_9RHOB</name>
<keyword evidence="8 10" id="KW-0406">Ion transport</keyword>
<feature type="transmembrane region" description="Helical" evidence="12">
    <location>
        <begin position="134"/>
        <end position="153"/>
    </location>
</feature>
<dbReference type="InterPro" id="IPR004772">
    <property type="entry name" value="TrkH"/>
</dbReference>
<evidence type="ECO:0000256" key="6">
    <source>
        <dbReference type="ARBA" id="ARBA00022958"/>
    </source>
</evidence>
<keyword evidence="14" id="KW-1185">Reference proteome</keyword>
<dbReference type="GO" id="GO:0046872">
    <property type="term" value="F:metal ion binding"/>
    <property type="evidence" value="ECO:0007669"/>
    <property type="project" value="UniProtKB-KW"/>
</dbReference>
<sequence length="482" mass="51730">MLDLRPVGYIIGLMLAVLGALMALPLLVDAAAGNPNWWSFVESAFISGSAGVFLALTNYNALGRSLSLRQAFLVTVGIWAFLPLFGALPFMLGGPRAGFTDAYFEAVSGITTTGSTVFVGLDGFPPGLNLWRGMLNWTGGLGIAFVAMIFLPVMRVGGMQFFRTEGFDTLGKILPRAADIARSLAQVYAGLTLACLAVYLLIGMAPLDAVVNAMATIATGGFSPSDVSFNKYQGAGEYAGALFMILGSLPYIRYVQLVNGSAGPLWRDPQLRAYLRWICYAVGSVALWRIATSGMAPEPAFREALFNLVSIFSSTGFFSGSFGGWGSYMMAVAFWIGIIGACSGSSAAGLSVFRVQLMGQVVIAQIRRLHAPHRVALVKYDRRSVDEDTMNALVMYIYGYVVTLGVLSVALTFFGVDLESALFGVWTSIGNIGYGFGPMVARTGTFVDFPDPAKWVMIVAMLMGRLGLLSLFVLVLPRFWRG</sequence>
<evidence type="ECO:0000256" key="3">
    <source>
        <dbReference type="ARBA" id="ARBA00022475"/>
    </source>
</evidence>
<feature type="transmembrane region" description="Helical" evidence="12">
    <location>
        <begin position="332"/>
        <end position="353"/>
    </location>
</feature>
<dbReference type="GO" id="GO:0015379">
    <property type="term" value="F:potassium:chloride symporter activity"/>
    <property type="evidence" value="ECO:0007669"/>
    <property type="project" value="InterPro"/>
</dbReference>
<feature type="transmembrane region" description="Helical" evidence="12">
    <location>
        <begin position="184"/>
        <end position="203"/>
    </location>
</feature>
<gene>
    <name evidence="13" type="ORF">AKL17_2711</name>
</gene>
<feature type="transmembrane region" description="Helical" evidence="12">
    <location>
        <begin position="40"/>
        <end position="59"/>
    </location>
</feature>
<feature type="transmembrane region" description="Helical" evidence="12">
    <location>
        <begin position="455"/>
        <end position="476"/>
    </location>
</feature>
<dbReference type="OrthoDB" id="9810952at2"/>
<evidence type="ECO:0000256" key="2">
    <source>
        <dbReference type="ARBA" id="ARBA00022448"/>
    </source>
</evidence>
<dbReference type="Proteomes" id="UP000076128">
    <property type="component" value="Chromosome"/>
</dbReference>
<keyword evidence="11" id="KW-0479">Metal-binding</keyword>
<evidence type="ECO:0000313" key="14">
    <source>
        <dbReference type="Proteomes" id="UP000076128"/>
    </source>
</evidence>
<evidence type="ECO:0000256" key="10">
    <source>
        <dbReference type="PIRNR" id="PIRNR006247"/>
    </source>
</evidence>
<feature type="binding site" evidence="11">
    <location>
        <position position="112"/>
    </location>
    <ligand>
        <name>K(+)</name>
        <dbReference type="ChEBI" id="CHEBI:29103"/>
    </ligand>
</feature>
<dbReference type="STRING" id="1335048.AKL17_2711"/>
<dbReference type="Pfam" id="PF02386">
    <property type="entry name" value="TrkH"/>
    <property type="match status" value="1"/>
</dbReference>
<feature type="transmembrane region" description="Helical" evidence="12">
    <location>
        <begin position="274"/>
        <end position="292"/>
    </location>
</feature>
<keyword evidence="2 10" id="KW-0813">Transport</keyword>
<dbReference type="EMBL" id="CP012661">
    <property type="protein sequence ID" value="AMY69950.1"/>
    <property type="molecule type" value="Genomic_DNA"/>
</dbReference>
<dbReference type="PANTHER" id="PTHR32024:SF3">
    <property type="entry name" value="TRK SYSTEM POTASSIUM UPTAKE PROTEIN"/>
    <property type="match status" value="1"/>
</dbReference>
<keyword evidence="3 10" id="KW-1003">Cell membrane</keyword>
<keyword evidence="10" id="KW-0997">Cell inner membrane</keyword>
<comment type="function">
    <text evidence="10">Low-affinity potassium transport system. Interacts with Trk system potassium uptake protein TrkA.</text>
</comment>
<proteinExistence type="inferred from homology"/>
<keyword evidence="4 10" id="KW-0633">Potassium transport</keyword>
<evidence type="ECO:0000313" key="13">
    <source>
        <dbReference type="EMBL" id="AMY69950.1"/>
    </source>
</evidence>
<dbReference type="KEGG" id="daa:AKL17_2711"/>
<feature type="binding site" evidence="11">
    <location>
        <position position="431"/>
    </location>
    <ligand>
        <name>K(+)</name>
        <dbReference type="ChEBI" id="CHEBI:29103"/>
    </ligand>
</feature>
<keyword evidence="6 10" id="KW-0630">Potassium</keyword>
<keyword evidence="9 10" id="KW-0472">Membrane</keyword>
<evidence type="ECO:0000256" key="9">
    <source>
        <dbReference type="ARBA" id="ARBA00023136"/>
    </source>
</evidence>
<feature type="binding site" evidence="11">
    <location>
        <position position="315"/>
    </location>
    <ligand>
        <name>K(+)</name>
        <dbReference type="ChEBI" id="CHEBI:29103"/>
    </ligand>
</feature>
<dbReference type="PIRSF" id="PIRSF006247">
    <property type="entry name" value="TrkH"/>
    <property type="match status" value="1"/>
</dbReference>